<dbReference type="STRING" id="144512.A0A0V0U2M9"/>
<dbReference type="Pfam" id="PF00098">
    <property type="entry name" value="zf-CCHC"/>
    <property type="match status" value="1"/>
</dbReference>
<dbReference type="Pfam" id="PF03732">
    <property type="entry name" value="Retrotrans_gag"/>
    <property type="match status" value="1"/>
</dbReference>
<dbReference type="EMBL" id="JYDJ01000074">
    <property type="protein sequence ID" value="KRX45518.1"/>
    <property type="molecule type" value="Genomic_DNA"/>
</dbReference>
<dbReference type="SMART" id="SM00343">
    <property type="entry name" value="ZnF_C2HC"/>
    <property type="match status" value="1"/>
</dbReference>
<gene>
    <name evidence="3" type="ORF">T05_11350</name>
</gene>
<dbReference type="SUPFAM" id="SSF57756">
    <property type="entry name" value="Retrovirus zinc finger-like domains"/>
    <property type="match status" value="1"/>
</dbReference>
<dbReference type="InterPro" id="IPR005162">
    <property type="entry name" value="Retrotrans_gag_dom"/>
</dbReference>
<dbReference type="GO" id="GO:0003676">
    <property type="term" value="F:nucleic acid binding"/>
    <property type="evidence" value="ECO:0007669"/>
    <property type="project" value="InterPro"/>
</dbReference>
<dbReference type="Gene3D" id="4.10.60.10">
    <property type="entry name" value="Zinc finger, CCHC-type"/>
    <property type="match status" value="1"/>
</dbReference>
<keyword evidence="4" id="KW-1185">Reference proteome</keyword>
<evidence type="ECO:0000259" key="2">
    <source>
        <dbReference type="PROSITE" id="PS50158"/>
    </source>
</evidence>
<dbReference type="InterPro" id="IPR036875">
    <property type="entry name" value="Znf_CCHC_sf"/>
</dbReference>
<feature type="domain" description="CCHC-type" evidence="2">
    <location>
        <begin position="202"/>
        <end position="217"/>
    </location>
</feature>
<keyword evidence="1" id="KW-0863">Zinc-finger</keyword>
<proteinExistence type="predicted"/>
<evidence type="ECO:0000256" key="1">
    <source>
        <dbReference type="PROSITE-ProRule" id="PRU00047"/>
    </source>
</evidence>
<comment type="caution">
    <text evidence="3">The sequence shown here is derived from an EMBL/GenBank/DDBJ whole genome shotgun (WGS) entry which is preliminary data.</text>
</comment>
<dbReference type="PROSITE" id="PS50158">
    <property type="entry name" value="ZF_CCHC"/>
    <property type="match status" value="1"/>
</dbReference>
<accession>A0A0V0U2M9</accession>
<sequence>MDSVEWLERLEDFLCLSRVPPSDHGMAARYLLSDSVRRELYPAGQTREDSFEEFKKRLLDAYGPEESTGQLNERFHTLHQREGQTIEQYAQEVAEVGRRAGVTERDLVARFAGGITSKEAYLAIRLREPATLTEARRLVSKVMRAEEDFQQRRQRRTGNPKPEKTEATQLMEDLIREVRKISLKLEKQESTAARPARRATECFRCGEQGHFLRDCPQRCVAARVTPATTSTRPTERTMATINPQTGNVFAVPGRIENLEISLLVDSGAVVSVISKQVWDKATSCRKLREVQYNWAKDGRWRPSAGGSFSCTWGDGRGRSRLWWWRSWWSRA</sequence>
<dbReference type="InterPro" id="IPR001878">
    <property type="entry name" value="Znf_CCHC"/>
</dbReference>
<keyword evidence="1" id="KW-0479">Metal-binding</keyword>
<protein>
    <recommendedName>
        <fullName evidence="2">CCHC-type domain-containing protein</fullName>
    </recommendedName>
</protein>
<keyword evidence="1" id="KW-0862">Zinc</keyword>
<dbReference type="PANTHER" id="PTHR19963:SF30">
    <property type="entry name" value="ENDONUCLEASE_EXONUCLEASE_PHOSPHATASE DOMAIN-CONTAINING PROTEIN"/>
    <property type="match status" value="1"/>
</dbReference>
<dbReference type="GO" id="GO:0008270">
    <property type="term" value="F:zinc ion binding"/>
    <property type="evidence" value="ECO:0007669"/>
    <property type="project" value="UniProtKB-KW"/>
</dbReference>
<organism evidence="3 4">
    <name type="scientific">Trichinella murrelli</name>
    <dbReference type="NCBI Taxonomy" id="144512"/>
    <lineage>
        <taxon>Eukaryota</taxon>
        <taxon>Metazoa</taxon>
        <taxon>Ecdysozoa</taxon>
        <taxon>Nematoda</taxon>
        <taxon>Enoplea</taxon>
        <taxon>Dorylaimia</taxon>
        <taxon>Trichinellida</taxon>
        <taxon>Trichinellidae</taxon>
        <taxon>Trichinella</taxon>
    </lineage>
</organism>
<dbReference type="Proteomes" id="UP000055048">
    <property type="component" value="Unassembled WGS sequence"/>
</dbReference>
<reference evidence="3 4" key="1">
    <citation type="submission" date="2015-01" db="EMBL/GenBank/DDBJ databases">
        <title>Evolution of Trichinella species and genotypes.</title>
        <authorList>
            <person name="Korhonen P.K."/>
            <person name="Edoardo P."/>
            <person name="Giuseppe L.R."/>
            <person name="Gasser R.B."/>
        </authorList>
    </citation>
    <scope>NUCLEOTIDE SEQUENCE [LARGE SCALE GENOMIC DNA]</scope>
    <source>
        <strain evidence="3">ISS417</strain>
    </source>
</reference>
<evidence type="ECO:0000313" key="4">
    <source>
        <dbReference type="Proteomes" id="UP000055048"/>
    </source>
</evidence>
<dbReference type="AlphaFoldDB" id="A0A0V0U2M9"/>
<dbReference type="PANTHER" id="PTHR19963">
    <property type="entry name" value="CCHC-TYPE DOMAIN-CONTAINING PROTEIN"/>
    <property type="match status" value="1"/>
</dbReference>
<dbReference type="InterPro" id="IPR021109">
    <property type="entry name" value="Peptidase_aspartic_dom_sf"/>
</dbReference>
<dbReference type="SUPFAM" id="SSF50630">
    <property type="entry name" value="Acid proteases"/>
    <property type="match status" value="1"/>
</dbReference>
<evidence type="ECO:0000313" key="3">
    <source>
        <dbReference type="EMBL" id="KRX45518.1"/>
    </source>
</evidence>
<name>A0A0V0U2M9_9BILA</name>
<dbReference type="GO" id="GO:0019899">
    <property type="term" value="F:enzyme binding"/>
    <property type="evidence" value="ECO:0007669"/>
    <property type="project" value="UniProtKB-ARBA"/>
</dbReference>